<dbReference type="SUPFAM" id="SSF55008">
    <property type="entry name" value="HMA, heavy metal-associated domain"/>
    <property type="match status" value="1"/>
</dbReference>
<organism evidence="3 4">
    <name type="scientific">Pseudomonas xionganensis</name>
    <dbReference type="NCBI Taxonomy" id="2654845"/>
    <lineage>
        <taxon>Bacteria</taxon>
        <taxon>Pseudomonadati</taxon>
        <taxon>Pseudomonadota</taxon>
        <taxon>Gammaproteobacteria</taxon>
        <taxon>Pseudomonadales</taxon>
        <taxon>Pseudomonadaceae</taxon>
        <taxon>Pseudomonas</taxon>
    </lineage>
</organism>
<name>A0A6I4KRD3_9PSED</name>
<gene>
    <name evidence="3" type="ORF">GJV18_06310</name>
</gene>
<sequence length="65" mass="6926">MQVFNVEGMTCGHCIKAISEALQSRDPAAKVQVDLGKKEVRVDSQVDATELMSAIAEAGYDVSLA</sequence>
<evidence type="ECO:0000313" key="4">
    <source>
        <dbReference type="Proteomes" id="UP000429555"/>
    </source>
</evidence>
<dbReference type="Gene3D" id="3.30.70.100">
    <property type="match status" value="1"/>
</dbReference>
<dbReference type="EMBL" id="WKJZ01000001">
    <property type="protein sequence ID" value="MVW74925.1"/>
    <property type="molecule type" value="Genomic_DNA"/>
</dbReference>
<dbReference type="InterPro" id="IPR036163">
    <property type="entry name" value="HMA_dom_sf"/>
</dbReference>
<dbReference type="RefSeq" id="WP_160343851.1">
    <property type="nucleotide sequence ID" value="NZ_WKJZ01000001.1"/>
</dbReference>
<feature type="domain" description="HMA" evidence="2">
    <location>
        <begin position="1"/>
        <end position="63"/>
    </location>
</feature>
<dbReference type="PROSITE" id="PS50846">
    <property type="entry name" value="HMA_2"/>
    <property type="match status" value="1"/>
</dbReference>
<reference evidence="3 4" key="1">
    <citation type="submission" date="2019-11" db="EMBL/GenBank/DDBJ databases">
        <title>Pseudomonas flavidum sp. nov., isolated from Baiyang Lake.</title>
        <authorList>
            <person name="Zhao Y."/>
        </authorList>
    </citation>
    <scope>NUCLEOTIDE SEQUENCE [LARGE SCALE GENOMIC DNA]</scope>
    <source>
        <strain evidence="4">R-22-3 w-18</strain>
    </source>
</reference>
<proteinExistence type="predicted"/>
<evidence type="ECO:0000256" key="1">
    <source>
        <dbReference type="ARBA" id="ARBA00022723"/>
    </source>
</evidence>
<dbReference type="CDD" id="cd00371">
    <property type="entry name" value="HMA"/>
    <property type="match status" value="1"/>
</dbReference>
<dbReference type="PROSITE" id="PS01047">
    <property type="entry name" value="HMA_1"/>
    <property type="match status" value="1"/>
</dbReference>
<comment type="caution">
    <text evidence="3">The sequence shown here is derived from an EMBL/GenBank/DDBJ whole genome shotgun (WGS) entry which is preliminary data.</text>
</comment>
<keyword evidence="4" id="KW-1185">Reference proteome</keyword>
<evidence type="ECO:0000259" key="2">
    <source>
        <dbReference type="PROSITE" id="PS50846"/>
    </source>
</evidence>
<evidence type="ECO:0000313" key="3">
    <source>
        <dbReference type="EMBL" id="MVW74925.1"/>
    </source>
</evidence>
<accession>A0A6I4KRD3</accession>
<keyword evidence="1" id="KW-0479">Metal-binding</keyword>
<dbReference type="AlphaFoldDB" id="A0A6I4KRD3"/>
<dbReference type="Pfam" id="PF00403">
    <property type="entry name" value="HMA"/>
    <property type="match status" value="1"/>
</dbReference>
<dbReference type="InterPro" id="IPR006121">
    <property type="entry name" value="HMA_dom"/>
</dbReference>
<dbReference type="InterPro" id="IPR017969">
    <property type="entry name" value="Heavy-metal-associated_CS"/>
</dbReference>
<dbReference type="Proteomes" id="UP000429555">
    <property type="component" value="Unassembled WGS sequence"/>
</dbReference>
<dbReference type="GO" id="GO:0046872">
    <property type="term" value="F:metal ion binding"/>
    <property type="evidence" value="ECO:0007669"/>
    <property type="project" value="UniProtKB-KW"/>
</dbReference>
<protein>
    <submittedName>
        <fullName evidence="3">Copper resistance protein CopZ</fullName>
    </submittedName>
</protein>